<dbReference type="Pfam" id="PF13622">
    <property type="entry name" value="4HBT_3"/>
    <property type="match status" value="1"/>
</dbReference>
<dbReference type="STRING" id="1657.ACU20_06200"/>
<sequence>MNRVDIPKTDVEPLASVLNNLALERIDEKTYRGDSLIQVTGRIYGGQVFGQATIAAADHVNQTLGIGPDVRLAHSITGAFLRPGDLHKPIYFRVLDLNDGRSFSTRNVMATQDDEIIFSARVSFQLRQKGPSFGEPQPTDVPDPESIDSSVDFFAAIDSDYGHIMSTTNALDLRHVDGMIYTSPAPTRSPHERIWLRTRSPLPEGTSRTVQRALLGYSADQFMLEPALQALGLSWMSPISSIATLDHSIWWHRNFDISNWILADMECLSAQNGRALIQARFFQDGKHIATMMQEGMVRVRPSSTEHEQVHE</sequence>
<dbReference type="PANTHER" id="PTHR11066:SF34">
    <property type="entry name" value="ACYL-COENZYME A THIOESTERASE 8"/>
    <property type="match status" value="1"/>
</dbReference>
<dbReference type="SUPFAM" id="SSF54637">
    <property type="entry name" value="Thioesterase/thiol ester dehydrase-isomerase"/>
    <property type="match status" value="2"/>
</dbReference>
<evidence type="ECO:0000313" key="4">
    <source>
        <dbReference type="Proteomes" id="UP000269974"/>
    </source>
</evidence>
<dbReference type="OrthoDB" id="9781019at2"/>
<dbReference type="AlphaFoldDB" id="A0A0K9ET77"/>
<dbReference type="CDD" id="cd03445">
    <property type="entry name" value="Thioesterase_II_repeat2"/>
    <property type="match status" value="1"/>
</dbReference>
<reference evidence="3 4" key="1">
    <citation type="submission" date="2018-11" db="EMBL/GenBank/DDBJ databases">
        <authorList>
            <consortium name="Pathogen Informatics"/>
        </authorList>
    </citation>
    <scope>NUCLEOTIDE SEQUENCE [LARGE SCALE GENOMIC DNA]</scope>
    <source>
        <strain evidence="3 4">NCTC10327</strain>
    </source>
</reference>
<gene>
    <name evidence="3" type="primary">tesB</name>
    <name evidence="3" type="ORF">NCTC10327_01520</name>
</gene>
<dbReference type="GO" id="GO:0009062">
    <property type="term" value="P:fatty acid catabolic process"/>
    <property type="evidence" value="ECO:0007669"/>
    <property type="project" value="TreeGrafter"/>
</dbReference>
<dbReference type="RefSeq" id="WP_049619890.1">
    <property type="nucleotide sequence ID" value="NZ_LFUS01000028.1"/>
</dbReference>
<comment type="similarity">
    <text evidence="1">Belongs to the C/M/P thioester hydrolase family.</text>
</comment>
<evidence type="ECO:0000256" key="1">
    <source>
        <dbReference type="ARBA" id="ARBA00006538"/>
    </source>
</evidence>
<keyword evidence="2 3" id="KW-0378">Hydrolase</keyword>
<dbReference type="Gene3D" id="2.40.160.210">
    <property type="entry name" value="Acyl-CoA thioesterase, double hotdog domain"/>
    <property type="match status" value="1"/>
</dbReference>
<dbReference type="Pfam" id="PF02551">
    <property type="entry name" value="Acyl_CoA_thio"/>
    <property type="match status" value="1"/>
</dbReference>
<organism evidence="3 4">
    <name type="scientific">Actinobaculum suis</name>
    <dbReference type="NCBI Taxonomy" id="1657"/>
    <lineage>
        <taxon>Bacteria</taxon>
        <taxon>Bacillati</taxon>
        <taxon>Actinomycetota</taxon>
        <taxon>Actinomycetes</taxon>
        <taxon>Actinomycetales</taxon>
        <taxon>Actinomycetaceae</taxon>
        <taxon>Actinobaculum</taxon>
    </lineage>
</organism>
<dbReference type="InterPro" id="IPR049449">
    <property type="entry name" value="TesB_ACOT8-like_N"/>
</dbReference>
<dbReference type="Proteomes" id="UP000269974">
    <property type="component" value="Unassembled WGS sequence"/>
</dbReference>
<dbReference type="InterPro" id="IPR003703">
    <property type="entry name" value="Acyl_CoA_thio"/>
</dbReference>
<proteinExistence type="inferred from homology"/>
<evidence type="ECO:0000256" key="2">
    <source>
        <dbReference type="ARBA" id="ARBA00022801"/>
    </source>
</evidence>
<dbReference type="EMBL" id="UYIO01000001">
    <property type="protein sequence ID" value="VDG76887.1"/>
    <property type="molecule type" value="Genomic_DNA"/>
</dbReference>
<protein>
    <submittedName>
        <fullName evidence="3">Acyl-CoA thioesterase 2</fullName>
        <ecNumber evidence="3">3.1.2.-</ecNumber>
    </submittedName>
</protein>
<dbReference type="PANTHER" id="PTHR11066">
    <property type="entry name" value="ACYL-COA THIOESTERASE"/>
    <property type="match status" value="1"/>
</dbReference>
<name>A0A0K9ET77_9ACTO</name>
<comment type="caution">
    <text evidence="3">The sequence shown here is derived from an EMBL/GenBank/DDBJ whole genome shotgun (WGS) entry which is preliminary data.</text>
</comment>
<dbReference type="GO" id="GO:0047617">
    <property type="term" value="F:fatty acyl-CoA hydrolase activity"/>
    <property type="evidence" value="ECO:0007669"/>
    <property type="project" value="InterPro"/>
</dbReference>
<dbReference type="GO" id="GO:0006637">
    <property type="term" value="P:acyl-CoA metabolic process"/>
    <property type="evidence" value="ECO:0007669"/>
    <property type="project" value="InterPro"/>
</dbReference>
<dbReference type="EC" id="3.1.2.-" evidence="3"/>
<dbReference type="InterPro" id="IPR029069">
    <property type="entry name" value="HotDog_dom_sf"/>
</dbReference>
<dbReference type="InterPro" id="IPR042171">
    <property type="entry name" value="Acyl-CoA_hotdog"/>
</dbReference>
<evidence type="ECO:0000313" key="3">
    <source>
        <dbReference type="EMBL" id="VDG76887.1"/>
    </source>
</evidence>
<dbReference type="CDD" id="cd03444">
    <property type="entry name" value="Thioesterase_II_repeat1"/>
    <property type="match status" value="1"/>
</dbReference>
<dbReference type="InterPro" id="IPR025652">
    <property type="entry name" value="TesB_C"/>
</dbReference>
<accession>A0A0K9ET77</accession>